<dbReference type="EMBL" id="JACAGC010000015">
    <property type="protein sequence ID" value="KAF6317485.1"/>
    <property type="molecule type" value="Genomic_DNA"/>
</dbReference>
<reference evidence="2 3" key="1">
    <citation type="journal article" date="2020" name="Nature">
        <title>Six reference-quality genomes reveal evolution of bat adaptations.</title>
        <authorList>
            <person name="Jebb D."/>
            <person name="Huang Z."/>
            <person name="Pippel M."/>
            <person name="Hughes G.M."/>
            <person name="Lavrichenko K."/>
            <person name="Devanna P."/>
            <person name="Winkler S."/>
            <person name="Jermiin L.S."/>
            <person name="Skirmuntt E.C."/>
            <person name="Katzourakis A."/>
            <person name="Burkitt-Gray L."/>
            <person name="Ray D.A."/>
            <person name="Sullivan K.A.M."/>
            <person name="Roscito J.G."/>
            <person name="Kirilenko B.M."/>
            <person name="Davalos L.M."/>
            <person name="Corthals A.P."/>
            <person name="Power M.L."/>
            <person name="Jones G."/>
            <person name="Ransome R.D."/>
            <person name="Dechmann D.K.N."/>
            <person name="Locatelli A.G."/>
            <person name="Puechmaille S.J."/>
            <person name="Fedrigo O."/>
            <person name="Jarvis E.D."/>
            <person name="Hiller M."/>
            <person name="Vernes S.C."/>
            <person name="Myers E.W."/>
            <person name="Teeling E.C."/>
        </authorList>
    </citation>
    <scope>NUCLEOTIDE SEQUENCE [LARGE SCALE GENOMIC DNA]</scope>
    <source>
        <strain evidence="2">MRhiFer1</strain>
        <tissue evidence="2">Lung</tissue>
    </source>
</reference>
<name>A0A7J7UX58_RHIFE</name>
<dbReference type="Proteomes" id="UP000585614">
    <property type="component" value="Unassembled WGS sequence"/>
</dbReference>
<gene>
    <name evidence="2" type="ORF">mRhiFer1_008535</name>
</gene>
<sequence length="143" mass="14801">MLEAQPQTSPIVCKPSDNAKNQPHRSKEHTPGGNSRTTTGKAFHLSEKLLGVLAPSSLALPVPETKQKPLSLDTGSPPQARTAFAFLGGPVCSLMASAKAPPTPPPVPTVLVSSQGTHSPVGATWTVDLSLGSVHCTYPDSVC</sequence>
<accession>A0A7J7UX58</accession>
<evidence type="ECO:0000256" key="1">
    <source>
        <dbReference type="SAM" id="MobiDB-lite"/>
    </source>
</evidence>
<feature type="compositionally biased region" description="Polar residues" evidence="1">
    <location>
        <begin position="1"/>
        <end position="10"/>
    </location>
</feature>
<feature type="region of interest" description="Disordered" evidence="1">
    <location>
        <begin position="1"/>
        <end position="42"/>
    </location>
</feature>
<comment type="caution">
    <text evidence="2">The sequence shown here is derived from an EMBL/GenBank/DDBJ whole genome shotgun (WGS) entry which is preliminary data.</text>
</comment>
<evidence type="ECO:0000313" key="3">
    <source>
        <dbReference type="Proteomes" id="UP000585614"/>
    </source>
</evidence>
<protein>
    <submittedName>
        <fullName evidence="2">Uncharacterized protein</fullName>
    </submittedName>
</protein>
<evidence type="ECO:0000313" key="2">
    <source>
        <dbReference type="EMBL" id="KAF6317485.1"/>
    </source>
</evidence>
<proteinExistence type="predicted"/>
<organism evidence="2 3">
    <name type="scientific">Rhinolophus ferrumequinum</name>
    <name type="common">Greater horseshoe bat</name>
    <dbReference type="NCBI Taxonomy" id="59479"/>
    <lineage>
        <taxon>Eukaryota</taxon>
        <taxon>Metazoa</taxon>
        <taxon>Chordata</taxon>
        <taxon>Craniata</taxon>
        <taxon>Vertebrata</taxon>
        <taxon>Euteleostomi</taxon>
        <taxon>Mammalia</taxon>
        <taxon>Eutheria</taxon>
        <taxon>Laurasiatheria</taxon>
        <taxon>Chiroptera</taxon>
        <taxon>Yinpterochiroptera</taxon>
        <taxon>Rhinolophoidea</taxon>
        <taxon>Rhinolophidae</taxon>
        <taxon>Rhinolophinae</taxon>
        <taxon>Rhinolophus</taxon>
    </lineage>
</organism>
<dbReference type="AlphaFoldDB" id="A0A7J7UX58"/>